<accession>A0A6A6PDP1</accession>
<reference evidence="2" key="1">
    <citation type="journal article" date="2020" name="Stud. Mycol.">
        <title>101 Dothideomycetes genomes: a test case for predicting lifestyles and emergence of pathogens.</title>
        <authorList>
            <person name="Haridas S."/>
            <person name="Albert R."/>
            <person name="Binder M."/>
            <person name="Bloem J."/>
            <person name="Labutti K."/>
            <person name="Salamov A."/>
            <person name="Andreopoulos B."/>
            <person name="Baker S."/>
            <person name="Barry K."/>
            <person name="Bills G."/>
            <person name="Bluhm B."/>
            <person name="Cannon C."/>
            <person name="Castanera R."/>
            <person name="Culley D."/>
            <person name="Daum C."/>
            <person name="Ezra D."/>
            <person name="Gonzalez J."/>
            <person name="Henrissat B."/>
            <person name="Kuo A."/>
            <person name="Liang C."/>
            <person name="Lipzen A."/>
            <person name="Lutzoni F."/>
            <person name="Magnuson J."/>
            <person name="Mondo S."/>
            <person name="Nolan M."/>
            <person name="Ohm R."/>
            <person name="Pangilinan J."/>
            <person name="Park H.-J."/>
            <person name="Ramirez L."/>
            <person name="Alfaro M."/>
            <person name="Sun H."/>
            <person name="Tritt A."/>
            <person name="Yoshinaga Y."/>
            <person name="Zwiers L.-H."/>
            <person name="Turgeon B."/>
            <person name="Goodwin S."/>
            <person name="Spatafora J."/>
            <person name="Crous P."/>
            <person name="Grigoriev I."/>
        </authorList>
    </citation>
    <scope>NUCLEOTIDE SEQUENCE</scope>
    <source>
        <strain evidence="2">ATCC 16933</strain>
    </source>
</reference>
<dbReference type="Proteomes" id="UP000799766">
    <property type="component" value="Unassembled WGS sequence"/>
</dbReference>
<dbReference type="InterPro" id="IPR021851">
    <property type="entry name" value="DUF3455"/>
</dbReference>
<organism evidence="2 3">
    <name type="scientific">Lineolata rhizophorae</name>
    <dbReference type="NCBI Taxonomy" id="578093"/>
    <lineage>
        <taxon>Eukaryota</taxon>
        <taxon>Fungi</taxon>
        <taxon>Dikarya</taxon>
        <taxon>Ascomycota</taxon>
        <taxon>Pezizomycotina</taxon>
        <taxon>Dothideomycetes</taxon>
        <taxon>Dothideomycetes incertae sedis</taxon>
        <taxon>Lineolatales</taxon>
        <taxon>Lineolataceae</taxon>
        <taxon>Lineolata</taxon>
    </lineage>
</organism>
<protein>
    <recommendedName>
        <fullName evidence="4">Malate dehydrogenase</fullName>
    </recommendedName>
</protein>
<feature type="chain" id="PRO_5025632275" description="Malate dehydrogenase" evidence="1">
    <location>
        <begin position="23"/>
        <end position="226"/>
    </location>
</feature>
<feature type="signal peptide" evidence="1">
    <location>
        <begin position="1"/>
        <end position="22"/>
    </location>
</feature>
<keyword evidence="1" id="KW-0732">Signal</keyword>
<keyword evidence="3" id="KW-1185">Reference proteome</keyword>
<dbReference type="PANTHER" id="PTHR35567">
    <property type="entry name" value="MALATE DEHYDROGENASE (AFU_ORTHOLOGUE AFUA_2G13800)"/>
    <property type="match status" value="1"/>
</dbReference>
<gene>
    <name evidence="2" type="ORF">BDY21DRAFT_359956</name>
</gene>
<dbReference type="OrthoDB" id="1859733at2759"/>
<sequence length="226" mass="24342">MQFTTVALSLLAMSPLSALARALPETRIVARELPNMPDCKVSNARMPVAPTPLPVPEAGLSVAQVVVGRGTQNYTCASSTSDDEPEAAGALAQLFNATCIAATYPELLSRMTVLAMDFPIPTSDDPDSPTSRMHSGTHFFQNATTPFFTLEDAGLGHVALSKKNVTDAPNKEDDVKWLKLASNGAEDNAWQEVYRVNTVGGVPPKTCEGLQSTFTVQYSAEYWFWA</sequence>
<dbReference type="EMBL" id="MU001670">
    <property type="protein sequence ID" value="KAF2461932.1"/>
    <property type="molecule type" value="Genomic_DNA"/>
</dbReference>
<proteinExistence type="predicted"/>
<name>A0A6A6PDP1_9PEZI</name>
<evidence type="ECO:0000313" key="2">
    <source>
        <dbReference type="EMBL" id="KAF2461932.1"/>
    </source>
</evidence>
<dbReference type="AlphaFoldDB" id="A0A6A6PDP1"/>
<evidence type="ECO:0000313" key="3">
    <source>
        <dbReference type="Proteomes" id="UP000799766"/>
    </source>
</evidence>
<dbReference type="PANTHER" id="PTHR35567:SF1">
    <property type="entry name" value="CONSERVED FUNGAL PROTEIN (AFU_ORTHOLOGUE AFUA_1G14230)"/>
    <property type="match status" value="1"/>
</dbReference>
<evidence type="ECO:0008006" key="4">
    <source>
        <dbReference type="Google" id="ProtNLM"/>
    </source>
</evidence>
<dbReference type="Pfam" id="PF11937">
    <property type="entry name" value="DUF3455"/>
    <property type="match status" value="1"/>
</dbReference>
<evidence type="ECO:0000256" key="1">
    <source>
        <dbReference type="SAM" id="SignalP"/>
    </source>
</evidence>